<evidence type="ECO:0000256" key="10">
    <source>
        <dbReference type="ARBA" id="ARBA00033171"/>
    </source>
</evidence>
<comment type="pathway">
    <text evidence="2">Cofactor biosynthesis; thiamine diphosphate biosynthesis.</text>
</comment>
<keyword evidence="15" id="KW-1185">Reference proteome</keyword>
<name>A0A4Z0NNP1_9HYPH</name>
<dbReference type="GO" id="GO:0009228">
    <property type="term" value="P:thiamine biosynthetic process"/>
    <property type="evidence" value="ECO:0007669"/>
    <property type="project" value="UniProtKB-KW"/>
</dbReference>
<evidence type="ECO:0000256" key="5">
    <source>
        <dbReference type="ARBA" id="ARBA00022679"/>
    </source>
</evidence>
<dbReference type="PANTHER" id="PTHR31528:SF1">
    <property type="entry name" value="4-AMINO-5-HYDROXYMETHYL-2-METHYLPYRIMIDINE PHOSPHATE SYNTHASE THI11-RELATED"/>
    <property type="match status" value="1"/>
</dbReference>
<feature type="chain" id="PRO_5021443582" description="Thiamine pyrimidine synthase" evidence="12">
    <location>
        <begin position="33"/>
        <end position="364"/>
    </location>
</feature>
<evidence type="ECO:0000256" key="8">
    <source>
        <dbReference type="ARBA" id="ARBA00022977"/>
    </source>
</evidence>
<sequence>MRPVVSAMIGFPMRLAQFWVAAFVIAASAATAQPVTKVRFVQAHPNVAIGEEVFLYAVPKALGYFRAEGLDVEMTSASNGVAAGQFLQSGRAEFATIVAEGMLSMREQGATPLAFSSLKQHNGYSVGLLPGSPITSLADLSGKAVGFVSAGSGTAKILAESLRRIGIAPTFRSISVGGGPQIATALRSGAVDAVMLWDAVFGMLANQGLRLDHIELPIQDELAGMAMVTTEAYAASHPGVVAGFCRAFNKGLYFTRLNPEAAVRIFYKEFPTVRPADKDEATAVAEGVQVLKTWLSYAEKGVDLEARTGRLDPARWDFSAATFARLGDLKGTTSGSAAITNTFFEPCNDFDRAPIAAQASAASR</sequence>
<reference evidence="14 15" key="1">
    <citation type="submission" date="2019-04" db="EMBL/GenBank/DDBJ databases">
        <authorList>
            <person name="Feng G."/>
            <person name="Zhu H."/>
        </authorList>
    </citation>
    <scope>NUCLEOTIDE SEQUENCE [LARGE SCALE GENOMIC DNA]</scope>
    <source>
        <strain evidence="14 15">6HR-1</strain>
    </source>
</reference>
<dbReference type="GO" id="GO:0016740">
    <property type="term" value="F:transferase activity"/>
    <property type="evidence" value="ECO:0007669"/>
    <property type="project" value="UniProtKB-KW"/>
</dbReference>
<comment type="catalytic activity">
    <reaction evidence="11">
        <text>N(6)-(pyridoxal phosphate)-L-lysyl-[4-amino-5-hydroxymethyl-2-methylpyrimidine phosphate synthase] + L-histidyl-[4-amino-5-hydroxymethyl-2-methylpyrimidine phosphate synthase] + 2 Fe(3+) + 4 H2O = L-lysyl-[4-amino-5-hydroxymethyl-2-methylpyrimidine phosphate synthase] + (2S)-2-amino-5-hydroxy-4-oxopentanoyl-[4-amino-5-hydroxymethyl-2-methylpyrimidine phosphate synthase] + 4-amino-2-methyl-5-(phosphooxymethyl)pyrimidine + 3-oxopropanoate + 2 Fe(2+) + 2 H(+)</text>
        <dbReference type="Rhea" id="RHEA:65756"/>
        <dbReference type="Rhea" id="RHEA-COMP:16892"/>
        <dbReference type="Rhea" id="RHEA-COMP:16893"/>
        <dbReference type="Rhea" id="RHEA-COMP:16894"/>
        <dbReference type="Rhea" id="RHEA-COMP:16895"/>
        <dbReference type="ChEBI" id="CHEBI:15377"/>
        <dbReference type="ChEBI" id="CHEBI:15378"/>
        <dbReference type="ChEBI" id="CHEBI:29033"/>
        <dbReference type="ChEBI" id="CHEBI:29034"/>
        <dbReference type="ChEBI" id="CHEBI:29969"/>
        <dbReference type="ChEBI" id="CHEBI:29979"/>
        <dbReference type="ChEBI" id="CHEBI:33190"/>
        <dbReference type="ChEBI" id="CHEBI:58354"/>
        <dbReference type="ChEBI" id="CHEBI:143915"/>
        <dbReference type="ChEBI" id="CHEBI:157692"/>
    </reaction>
    <physiologicalReaction direction="left-to-right" evidence="11">
        <dbReference type="Rhea" id="RHEA:65757"/>
    </physiologicalReaction>
</comment>
<dbReference type="GO" id="GO:0046872">
    <property type="term" value="F:metal ion binding"/>
    <property type="evidence" value="ECO:0007669"/>
    <property type="project" value="UniProtKB-KW"/>
</dbReference>
<evidence type="ECO:0000256" key="12">
    <source>
        <dbReference type="SAM" id="SignalP"/>
    </source>
</evidence>
<proteinExistence type="inferred from homology"/>
<evidence type="ECO:0000256" key="6">
    <source>
        <dbReference type="ARBA" id="ARBA00022723"/>
    </source>
</evidence>
<comment type="similarity">
    <text evidence="3">Belongs to the NMT1/THI5 family.</text>
</comment>
<dbReference type="AlphaFoldDB" id="A0A4Z0NNP1"/>
<comment type="caution">
    <text evidence="14">The sequence shown here is derived from an EMBL/GenBank/DDBJ whole genome shotgun (WGS) entry which is preliminary data.</text>
</comment>
<dbReference type="SUPFAM" id="SSF53850">
    <property type="entry name" value="Periplasmic binding protein-like II"/>
    <property type="match status" value="1"/>
</dbReference>
<evidence type="ECO:0000256" key="4">
    <source>
        <dbReference type="ARBA" id="ARBA00011738"/>
    </source>
</evidence>
<dbReference type="Gene3D" id="3.40.190.10">
    <property type="entry name" value="Periplasmic binding protein-like II"/>
    <property type="match status" value="2"/>
</dbReference>
<keyword evidence="7" id="KW-0663">Pyridoxal phosphate</keyword>
<evidence type="ECO:0000256" key="1">
    <source>
        <dbReference type="ARBA" id="ARBA00003469"/>
    </source>
</evidence>
<dbReference type="EMBL" id="SRLB01000013">
    <property type="protein sequence ID" value="TGD97741.1"/>
    <property type="molecule type" value="Genomic_DNA"/>
</dbReference>
<comment type="function">
    <text evidence="1">Responsible for the formation of the pyrimidine heterocycle in the thiamine biosynthesis pathway. Catalyzes the formation of hydroxymethylpyrimidine phosphate (HMP-P) from histidine and pyridoxal phosphate (PLP). The protein uses PLP and the active site histidine to form HMP-P, generating an inactive enzyme. The enzyme can only undergo a single turnover, which suggests it is a suicide enzyme.</text>
</comment>
<gene>
    <name evidence="14" type="ORF">EU555_19135</name>
</gene>
<keyword evidence="12" id="KW-0732">Signal</keyword>
<evidence type="ECO:0000259" key="13">
    <source>
        <dbReference type="Pfam" id="PF09084"/>
    </source>
</evidence>
<evidence type="ECO:0000313" key="14">
    <source>
        <dbReference type="EMBL" id="TGD97741.1"/>
    </source>
</evidence>
<keyword evidence="5" id="KW-0808">Transferase</keyword>
<evidence type="ECO:0000256" key="7">
    <source>
        <dbReference type="ARBA" id="ARBA00022898"/>
    </source>
</evidence>
<dbReference type="Pfam" id="PF09084">
    <property type="entry name" value="NMT1"/>
    <property type="match status" value="1"/>
</dbReference>
<dbReference type="InterPro" id="IPR015168">
    <property type="entry name" value="SsuA/THI5"/>
</dbReference>
<accession>A0A4Z0NNP1</accession>
<comment type="subunit">
    <text evidence="4">Homodimer.</text>
</comment>
<dbReference type="InterPro" id="IPR027939">
    <property type="entry name" value="NMT1/THI5"/>
</dbReference>
<dbReference type="PANTHER" id="PTHR31528">
    <property type="entry name" value="4-AMINO-5-HYDROXYMETHYL-2-METHYLPYRIMIDINE PHOSPHATE SYNTHASE THI11-RELATED"/>
    <property type="match status" value="1"/>
</dbReference>
<evidence type="ECO:0000256" key="2">
    <source>
        <dbReference type="ARBA" id="ARBA00004948"/>
    </source>
</evidence>
<keyword evidence="8" id="KW-0784">Thiamine biosynthesis</keyword>
<dbReference type="OrthoDB" id="286202at2"/>
<evidence type="ECO:0000256" key="3">
    <source>
        <dbReference type="ARBA" id="ARBA00009406"/>
    </source>
</evidence>
<organism evidence="14 15">
    <name type="scientific">Methylobacterium nonmethylotrophicum</name>
    <dbReference type="NCBI Taxonomy" id="1141884"/>
    <lineage>
        <taxon>Bacteria</taxon>
        <taxon>Pseudomonadati</taxon>
        <taxon>Pseudomonadota</taxon>
        <taxon>Alphaproteobacteria</taxon>
        <taxon>Hyphomicrobiales</taxon>
        <taxon>Methylobacteriaceae</taxon>
        <taxon>Methylobacterium</taxon>
    </lineage>
</organism>
<evidence type="ECO:0000256" key="9">
    <source>
        <dbReference type="ARBA" id="ARBA00023004"/>
    </source>
</evidence>
<evidence type="ECO:0000313" key="15">
    <source>
        <dbReference type="Proteomes" id="UP000297535"/>
    </source>
</evidence>
<keyword evidence="6" id="KW-0479">Metal-binding</keyword>
<evidence type="ECO:0000256" key="11">
    <source>
        <dbReference type="ARBA" id="ARBA00048179"/>
    </source>
</evidence>
<keyword evidence="9" id="KW-0408">Iron</keyword>
<feature type="domain" description="SsuA/THI5-like" evidence="13">
    <location>
        <begin position="58"/>
        <end position="262"/>
    </location>
</feature>
<protein>
    <recommendedName>
        <fullName evidence="10">Thiamine pyrimidine synthase</fullName>
    </recommendedName>
</protein>
<dbReference type="Proteomes" id="UP000297535">
    <property type="component" value="Unassembled WGS sequence"/>
</dbReference>
<feature type="signal peptide" evidence="12">
    <location>
        <begin position="1"/>
        <end position="32"/>
    </location>
</feature>